<evidence type="ECO:0000313" key="4">
    <source>
        <dbReference type="Proteomes" id="UP000095192"/>
    </source>
</evidence>
<keyword evidence="1 2" id="KW-0396">Initiation factor</keyword>
<keyword evidence="1 2" id="KW-0963">Cytoplasm</keyword>
<evidence type="ECO:0000256" key="1">
    <source>
        <dbReference type="HAMAP-Rule" id="MF_03001"/>
    </source>
</evidence>
<evidence type="ECO:0000256" key="2">
    <source>
        <dbReference type="PIRNR" id="PIRNR036424"/>
    </source>
</evidence>
<dbReference type="GO" id="GO:0005852">
    <property type="term" value="C:eukaryotic translation initiation factor 3 complex"/>
    <property type="evidence" value="ECO:0007669"/>
    <property type="project" value="UniProtKB-UniRule"/>
</dbReference>
<dbReference type="PANTHER" id="PTHR14068:SF0">
    <property type="entry name" value="EUKARYOTIC TRANSLATION INITIATION FACTOR 3 SUBUNIT B"/>
    <property type="match status" value="1"/>
</dbReference>
<protein>
    <recommendedName>
        <fullName evidence="1 2">Eukaryotic translation initiation factor 3 subunit B</fullName>
        <shortName evidence="1 2">eIF3b</shortName>
    </recommendedName>
    <alternativeName>
        <fullName evidence="1">Eukaryotic translation initiation factor 3 subunit 9</fullName>
    </alternativeName>
</protein>
<comment type="function">
    <text evidence="2">Component of the eukaryotic translation initiation factor 3 (eIF-3) complex, which is involved in protein synthesis and, together with other initiation factors, stimulates binding of mRNA and methionyl-tRNAi to the 40S ribosome.</text>
</comment>
<dbReference type="VEuPathDB" id="ToxoDB:cyc_07866"/>
<dbReference type="InterPro" id="IPR035979">
    <property type="entry name" value="RBD_domain_sf"/>
</dbReference>
<keyword evidence="4" id="KW-1185">Reference proteome</keyword>
<dbReference type="GO" id="GO:0003723">
    <property type="term" value="F:RNA binding"/>
    <property type="evidence" value="ECO:0007669"/>
    <property type="project" value="UniProtKB-UniRule"/>
</dbReference>
<comment type="subunit">
    <text evidence="1 2">Component of the eukaryotic translation initiation factor 3 (eIF-3) complex.</text>
</comment>
<dbReference type="PANTHER" id="PTHR14068">
    <property type="entry name" value="EUKARYOTIC TRANSLATION INITIATION FACTOR 3 EIF3 -RELATED"/>
    <property type="match status" value="1"/>
</dbReference>
<dbReference type="GO" id="GO:0031369">
    <property type="term" value="F:translation initiation factor binding"/>
    <property type="evidence" value="ECO:0007669"/>
    <property type="project" value="InterPro"/>
</dbReference>
<comment type="subcellular location">
    <subcellularLocation>
        <location evidence="1 2">Cytoplasm</location>
    </subcellularLocation>
</comment>
<gene>
    <name evidence="3" type="ORF">cyc_07866</name>
</gene>
<comment type="similarity">
    <text evidence="1 2">Belongs to the eIF-3 subunit B family.</text>
</comment>
<name>A0A1D3DA57_9EIME</name>
<dbReference type="VEuPathDB" id="ToxoDB:LOC34623736"/>
<organism evidence="3 4">
    <name type="scientific">Cyclospora cayetanensis</name>
    <dbReference type="NCBI Taxonomy" id="88456"/>
    <lineage>
        <taxon>Eukaryota</taxon>
        <taxon>Sar</taxon>
        <taxon>Alveolata</taxon>
        <taxon>Apicomplexa</taxon>
        <taxon>Conoidasida</taxon>
        <taxon>Coccidia</taxon>
        <taxon>Eucoccidiorida</taxon>
        <taxon>Eimeriorina</taxon>
        <taxon>Eimeriidae</taxon>
        <taxon>Cyclospora</taxon>
    </lineage>
</organism>
<dbReference type="GO" id="GO:0003743">
    <property type="term" value="F:translation initiation factor activity"/>
    <property type="evidence" value="ECO:0007669"/>
    <property type="project" value="UniProtKB-UniRule"/>
</dbReference>
<dbReference type="AlphaFoldDB" id="A0A1D3DA57"/>
<dbReference type="GO" id="GO:0001732">
    <property type="term" value="P:formation of cytoplasmic translation initiation complex"/>
    <property type="evidence" value="ECO:0007669"/>
    <property type="project" value="UniProtKB-UniRule"/>
</dbReference>
<dbReference type="GO" id="GO:0016282">
    <property type="term" value="C:eukaryotic 43S preinitiation complex"/>
    <property type="evidence" value="ECO:0007669"/>
    <property type="project" value="UniProtKB-UniRule"/>
</dbReference>
<dbReference type="HAMAP" id="MF_03001">
    <property type="entry name" value="eIF3b"/>
    <property type="match status" value="1"/>
</dbReference>
<dbReference type="EMBL" id="JROU02000118">
    <property type="protein sequence ID" value="OEH80332.1"/>
    <property type="molecule type" value="Genomic_DNA"/>
</dbReference>
<dbReference type="InterPro" id="IPR011400">
    <property type="entry name" value="EIF3B"/>
</dbReference>
<dbReference type="InterPro" id="IPR013979">
    <property type="entry name" value="TIF_beta_prop-like"/>
</dbReference>
<evidence type="ECO:0000313" key="3">
    <source>
        <dbReference type="EMBL" id="OEH80332.1"/>
    </source>
</evidence>
<dbReference type="OrthoDB" id="10250414at2759"/>
<dbReference type="Pfam" id="PF08662">
    <property type="entry name" value="eIF2A"/>
    <property type="match status" value="1"/>
</dbReference>
<dbReference type="SUPFAM" id="SSF82171">
    <property type="entry name" value="DPP6 N-terminal domain-like"/>
    <property type="match status" value="1"/>
</dbReference>
<comment type="caution">
    <text evidence="3">The sequence shown here is derived from an EMBL/GenBank/DDBJ whole genome shotgun (WGS) entry which is preliminary data.</text>
</comment>
<dbReference type="PIRSF" id="PIRSF036424">
    <property type="entry name" value="eIF3b"/>
    <property type="match status" value="1"/>
</dbReference>
<keyword evidence="1 2" id="KW-0694">RNA-binding</keyword>
<dbReference type="Proteomes" id="UP000095192">
    <property type="component" value="Unassembled WGS sequence"/>
</dbReference>
<comment type="function">
    <text evidence="1">RNA-binding component of the eukaryotic translation initiation factor 3 (eIF-3) complex, which is involved in protein synthesis of a specialized repertoire of mRNAs and, together with other initiation factors, stimulates binding of mRNA and methionyl-tRNAi to the 40S ribosome. The eIF-3 complex specifically targets and initiates translation of a subset of mRNAs involved in cell proliferation.</text>
</comment>
<dbReference type="Gene3D" id="2.130.10.10">
    <property type="entry name" value="YVTN repeat-like/Quinoprotein amine dehydrogenase"/>
    <property type="match status" value="1"/>
</dbReference>
<dbReference type="InterPro" id="IPR012677">
    <property type="entry name" value="Nucleotide-bd_a/b_plait_sf"/>
</dbReference>
<dbReference type="InterPro" id="IPR015943">
    <property type="entry name" value="WD40/YVTN_repeat-like_dom_sf"/>
</dbReference>
<proteinExistence type="inferred from homology"/>
<dbReference type="GO" id="GO:0033290">
    <property type="term" value="C:eukaryotic 48S preinitiation complex"/>
    <property type="evidence" value="ECO:0007669"/>
    <property type="project" value="UniProtKB-UniRule"/>
</dbReference>
<accession>A0A1D3DA57</accession>
<dbReference type="GeneID" id="34623736"/>
<keyword evidence="1 2" id="KW-0648">Protein biosynthesis</keyword>
<dbReference type="Gene3D" id="3.30.70.330">
    <property type="match status" value="1"/>
</dbReference>
<sequence>MVRVTKQDLEEMEITGEEQADLLEYLSEDSDEDEDALTAKLESFEPLVQMDDRFPDTVIMVGVPLVGADRLDKLAAVLRKKIADELARKGGEDVEATFGIELPMAADGNLTRGCCFLTFPSVYAAQHAARALNGYKIDKRHTFRAAMLDDFDEIVARDKDYKPAITLRGFTREDVRWWLRDERFREQFVLRHANETEVYWIDPMEAEACTLCYDGHKEKQDGKAVWTEFRVQWSPQGSFLATFHRQGIALWAGRSFEKKARLEHKEVKQIMFSPKETYMLSWDGTPASMRNEKAVKTWNVMTGEMLRQFATPAATPRGTEFPHFLFSHDEKYLAKIGDKELCVYAMDPQDNSPDQAADEDLTPVKLLRDEKGHFSALKYPVEKFEWSPGDNIVSLWIRGSDDTPGRLILVDIPSRRELASKNVYNVRGAAMHWQSHGDFLCLRTMVYKKTGKKGRKEFSQIEIFRMREKDIPVDNLQLNDIAVQLHWEEGPSKRFVLVVQEEGTSNQSLRFFRVADAAEGNVETNKRDTILTHSFEIPNYMNFLKWSPFGSYFVLASLWSYGTVMFCQLNDQDKVEVLHQDEHYMCNEVRWSDCGRYLATCVVVPLVASAQAYRLEESAGFNIWTFQGKLLEKNKKKQFYQFLWRPHPPTLLSEKQLDDIKKRMKEYSKRYEAEDERLRSEKRRAFLKQREEECQKFQQILDELDAWKSKHPKYEEWCRAQEEFDTWFDWELKEEVIEEELEVKQEVIC</sequence>
<reference evidence="3 4" key="1">
    <citation type="journal article" date="2016" name="BMC Genomics">
        <title>Comparative genomics reveals Cyclospora cayetanensis possesses coccidia-like metabolism and invasion components but unique surface antigens.</title>
        <authorList>
            <person name="Liu S."/>
            <person name="Wang L."/>
            <person name="Zheng H."/>
            <person name="Xu Z."/>
            <person name="Roellig D.M."/>
            <person name="Li N."/>
            <person name="Frace M.A."/>
            <person name="Tang K."/>
            <person name="Arrowood M.J."/>
            <person name="Moss D.M."/>
            <person name="Zhang L."/>
            <person name="Feng Y."/>
            <person name="Xiao L."/>
        </authorList>
    </citation>
    <scope>NUCLEOTIDE SEQUENCE [LARGE SCALE GENOMIC DNA]</scope>
    <source>
        <strain evidence="3 4">CHN_HEN01</strain>
    </source>
</reference>
<dbReference type="SUPFAM" id="SSF54928">
    <property type="entry name" value="RNA-binding domain, RBD"/>
    <property type="match status" value="1"/>
</dbReference>